<gene>
    <name evidence="2" type="ORF">NMU02_06040</name>
</gene>
<protein>
    <submittedName>
        <fullName evidence="2">T9SS type A sorting domain-containing protein</fullName>
    </submittedName>
</protein>
<evidence type="ECO:0000313" key="3">
    <source>
        <dbReference type="Proteomes" id="UP001205603"/>
    </source>
</evidence>
<dbReference type="Proteomes" id="UP001205603">
    <property type="component" value="Unassembled WGS sequence"/>
</dbReference>
<keyword evidence="3" id="KW-1185">Reference proteome</keyword>
<dbReference type="InterPro" id="IPR026444">
    <property type="entry name" value="Secre_tail"/>
</dbReference>
<dbReference type="Gene3D" id="2.60.40.1120">
    <property type="entry name" value="Carboxypeptidase-like, regulatory domain"/>
    <property type="match status" value="1"/>
</dbReference>
<evidence type="ECO:0000313" key="2">
    <source>
        <dbReference type="EMBL" id="MCP9611649.1"/>
    </source>
</evidence>
<dbReference type="Pfam" id="PF18962">
    <property type="entry name" value="Por_Secre_tail"/>
    <property type="match status" value="1"/>
</dbReference>
<evidence type="ECO:0000259" key="1">
    <source>
        <dbReference type="Pfam" id="PF18962"/>
    </source>
</evidence>
<dbReference type="NCBIfam" id="TIGR04183">
    <property type="entry name" value="Por_Secre_tail"/>
    <property type="match status" value="1"/>
</dbReference>
<dbReference type="InterPro" id="IPR008969">
    <property type="entry name" value="CarboxyPept-like_regulatory"/>
</dbReference>
<accession>A0ABT1MHY4</accession>
<dbReference type="EMBL" id="JANDHW010000004">
    <property type="protein sequence ID" value="MCP9611649.1"/>
    <property type="molecule type" value="Genomic_DNA"/>
</dbReference>
<name>A0ABT1MHY4_9BACT</name>
<feature type="domain" description="Secretion system C-terminal sorting" evidence="1">
    <location>
        <begin position="650"/>
        <end position="721"/>
    </location>
</feature>
<organism evidence="2 3">
    <name type="scientific">Coprobacter tertius</name>
    <dbReference type="NCBI Taxonomy" id="2944915"/>
    <lineage>
        <taxon>Bacteria</taxon>
        <taxon>Pseudomonadati</taxon>
        <taxon>Bacteroidota</taxon>
        <taxon>Bacteroidia</taxon>
        <taxon>Bacteroidales</taxon>
        <taxon>Barnesiellaceae</taxon>
        <taxon>Coprobacter</taxon>
    </lineage>
</organism>
<dbReference type="RefSeq" id="WP_255026538.1">
    <property type="nucleotide sequence ID" value="NZ_JANDHW010000004.1"/>
</dbReference>
<reference evidence="2 3" key="1">
    <citation type="submission" date="2022-07" db="EMBL/GenBank/DDBJ databases">
        <title>Fecal culturing of patients with breast cancer.</title>
        <authorList>
            <person name="Teng N.M.Y."/>
            <person name="Kiu R."/>
            <person name="Evans R."/>
            <person name="Baker D.J."/>
            <person name="Zenner C."/>
            <person name="Robinson S.D."/>
            <person name="Hall L.J."/>
        </authorList>
    </citation>
    <scope>NUCLEOTIDE SEQUENCE [LARGE SCALE GENOMIC DNA]</scope>
    <source>
        <strain evidence="2 3">LH1063</strain>
    </source>
</reference>
<dbReference type="SUPFAM" id="SSF49464">
    <property type="entry name" value="Carboxypeptidase regulatory domain-like"/>
    <property type="match status" value="1"/>
</dbReference>
<proteinExistence type="predicted"/>
<comment type="caution">
    <text evidence="2">The sequence shown here is derived from an EMBL/GenBank/DDBJ whole genome shotgun (WGS) entry which is preliminary data.</text>
</comment>
<sequence>MRKIYFIKKVWVNIIAVLVLLALPGLSWAQYTVTLTLADESGNPITNQMMYLYEEITGEGIGQAAANAQGKCVFDNIPAGEYSSTLNYYPGNGMGYMPIEKKFTVSGNTEVSYSYAEHKKLRFEVKGIDGNTADGGNITLLNKKGRMVNADLVNGTGTIICLPGSYNYSVRINTAAIPETGEVTVTENATKNITFDGYKPVKFDPGFGAEKPFNAMAGIYDQLGKQLNQVYIYNSESVMYFPEGTFDYRIMSMESEGKQYFPLKGSFTVSGGETKVNLDYSSFIEADFTVQLPEGWQCSNMAFTDAEGTKGRPSLHTPFTVYYIPQGTYTWELAPLTDVNYNNFPSPDSRNIDISSTQKSFFWEVKSDDYSNVTLKVEGIIDEILQGGSFEIDVTSDDNAYEYSTYFEAGETKSVNLLKGKDYTVKTEFYDKDENTSYTLNMTKFTVTESPQTVVISYADYVPVHYTVKNQSGNFIFAGILISQKGISVGTLGGEENSVLNGTFYCLPGEYEFIVASMQSGYSPLKITKTISGNENLDFVLSEGNNYLVNIYVEGREATEDHTGYYDLEGATVRLGNQTLISDAGGNTIFLNIPPANGITLEVSKEGYKTITQTVDIPNENSAGNVAYFEITLDRILSSLEENTAPDFTVYPTVTDGTITVTSSESHSGVWQASIVSLTGGVQKTDVLTDGENTIDVSALQPGMYILRITDGNTVVIKKIIKR</sequence>